<dbReference type="AlphaFoldDB" id="A0AAD5QPC8"/>
<accession>A0AAD5QPC8</accession>
<keyword evidence="2" id="KW-1185">Reference proteome</keyword>
<name>A0AAD5QPC8_PARTN</name>
<proteinExistence type="predicted"/>
<comment type="caution">
    <text evidence="1">The sequence shown here is derived from an EMBL/GenBank/DDBJ whole genome shotgun (WGS) entry which is preliminary data.</text>
</comment>
<evidence type="ECO:0000313" key="1">
    <source>
        <dbReference type="EMBL" id="KAJ1359473.1"/>
    </source>
</evidence>
<dbReference type="EMBL" id="JAHQIW010003627">
    <property type="protein sequence ID" value="KAJ1359473.1"/>
    <property type="molecule type" value="Genomic_DNA"/>
</dbReference>
<reference evidence="1" key="1">
    <citation type="submission" date="2021-06" db="EMBL/GenBank/DDBJ databases">
        <title>Parelaphostrongylus tenuis whole genome reference sequence.</title>
        <authorList>
            <person name="Garwood T.J."/>
            <person name="Larsen P.A."/>
            <person name="Fountain-Jones N.M."/>
            <person name="Garbe J.R."/>
            <person name="Macchietto M.G."/>
            <person name="Kania S.A."/>
            <person name="Gerhold R.W."/>
            <person name="Richards J.E."/>
            <person name="Wolf T.M."/>
        </authorList>
    </citation>
    <scope>NUCLEOTIDE SEQUENCE</scope>
    <source>
        <strain evidence="1">MNPRO001-30</strain>
        <tissue evidence="1">Meninges</tissue>
    </source>
</reference>
<gene>
    <name evidence="1" type="ORF">KIN20_018226</name>
</gene>
<evidence type="ECO:0000313" key="2">
    <source>
        <dbReference type="Proteomes" id="UP001196413"/>
    </source>
</evidence>
<sequence length="51" mass="5796">MSGKPHKYVHLQGNLFDSLFTQEGELMRRRLGLPMTCRSASSLSYSSGYQE</sequence>
<dbReference type="Proteomes" id="UP001196413">
    <property type="component" value="Unassembled WGS sequence"/>
</dbReference>
<protein>
    <submittedName>
        <fullName evidence="1">Uncharacterized protein</fullName>
    </submittedName>
</protein>
<organism evidence="1 2">
    <name type="scientific">Parelaphostrongylus tenuis</name>
    <name type="common">Meningeal worm</name>
    <dbReference type="NCBI Taxonomy" id="148309"/>
    <lineage>
        <taxon>Eukaryota</taxon>
        <taxon>Metazoa</taxon>
        <taxon>Ecdysozoa</taxon>
        <taxon>Nematoda</taxon>
        <taxon>Chromadorea</taxon>
        <taxon>Rhabditida</taxon>
        <taxon>Rhabditina</taxon>
        <taxon>Rhabditomorpha</taxon>
        <taxon>Strongyloidea</taxon>
        <taxon>Metastrongylidae</taxon>
        <taxon>Parelaphostrongylus</taxon>
    </lineage>
</organism>